<dbReference type="EMBL" id="JACJIP010000037">
    <property type="protein sequence ID" value="MBA9087855.1"/>
    <property type="molecule type" value="Genomic_DNA"/>
</dbReference>
<evidence type="ECO:0000313" key="2">
    <source>
        <dbReference type="Proteomes" id="UP000567067"/>
    </source>
</evidence>
<reference evidence="1 2" key="1">
    <citation type="submission" date="2020-08" db="EMBL/GenBank/DDBJ databases">
        <title>Genomic Encyclopedia of Type Strains, Phase III (KMG-III): the genomes of soil and plant-associated and newly described type strains.</title>
        <authorList>
            <person name="Whitman W."/>
        </authorList>
    </citation>
    <scope>NUCLEOTIDE SEQUENCE [LARGE SCALE GENOMIC DNA]</scope>
    <source>
        <strain evidence="1 2">CECT 8693</strain>
    </source>
</reference>
<name>A0A7W3SX39_9BACL</name>
<protein>
    <submittedName>
        <fullName evidence="1">Uncharacterized protein</fullName>
    </submittedName>
</protein>
<dbReference type="Proteomes" id="UP000567067">
    <property type="component" value="Unassembled WGS sequence"/>
</dbReference>
<proteinExistence type="predicted"/>
<gene>
    <name evidence="1" type="ORF">FHR92_004348</name>
</gene>
<sequence length="66" mass="7671">MQLTSEEISAIPVLMTLRKVDVFLHFMTRYLNGTDAPDVLRQQTQSLAADLYRLANDILWIEEVLY</sequence>
<evidence type="ECO:0000313" key="1">
    <source>
        <dbReference type="EMBL" id="MBA9087855.1"/>
    </source>
</evidence>
<comment type="caution">
    <text evidence="1">The sequence shown here is derived from an EMBL/GenBank/DDBJ whole genome shotgun (WGS) entry which is preliminary data.</text>
</comment>
<dbReference type="AlphaFoldDB" id="A0A7W3SX39"/>
<dbReference type="RefSeq" id="WP_182539069.1">
    <property type="nucleotide sequence ID" value="NZ_JACJIP010000037.1"/>
</dbReference>
<organism evidence="1 2">
    <name type="scientific">Fontibacillus solani</name>
    <dbReference type="NCBI Taxonomy" id="1572857"/>
    <lineage>
        <taxon>Bacteria</taxon>
        <taxon>Bacillati</taxon>
        <taxon>Bacillota</taxon>
        <taxon>Bacilli</taxon>
        <taxon>Bacillales</taxon>
        <taxon>Paenibacillaceae</taxon>
        <taxon>Fontibacillus</taxon>
    </lineage>
</organism>
<keyword evidence="2" id="KW-1185">Reference proteome</keyword>
<accession>A0A7W3SX39</accession>